<dbReference type="PANTHER" id="PTHR30469">
    <property type="entry name" value="MULTIDRUG RESISTANCE PROTEIN MDTA"/>
    <property type="match status" value="1"/>
</dbReference>
<dbReference type="InterPro" id="IPR058624">
    <property type="entry name" value="MdtA-like_HH"/>
</dbReference>
<feature type="domain" description="Multidrug resistance protein MdtA-like barrel-sandwich hybrid" evidence="7">
    <location>
        <begin position="77"/>
        <end position="231"/>
    </location>
</feature>
<evidence type="ECO:0000313" key="9">
    <source>
        <dbReference type="EMBL" id="BDG10020.1"/>
    </source>
</evidence>
<keyword evidence="3" id="KW-0813">Transport</keyword>
<keyword evidence="10" id="KW-1185">Reference proteome</keyword>
<keyword evidence="4 5" id="KW-0175">Coiled coil</keyword>
<feature type="domain" description="Multidrug resistance protein MdtA-like alpha-helical hairpin" evidence="6">
    <location>
        <begin position="126"/>
        <end position="200"/>
    </location>
</feature>
<dbReference type="InterPro" id="IPR058625">
    <property type="entry name" value="MdtA-like_BSH"/>
</dbReference>
<dbReference type="RefSeq" id="WP_248342416.1">
    <property type="nucleotide sequence ID" value="NZ_AP025592.1"/>
</dbReference>
<proteinExistence type="inferred from homology"/>
<dbReference type="Gene3D" id="2.40.420.20">
    <property type="match status" value="1"/>
</dbReference>
<accession>A0ABN6NDB9</accession>
<dbReference type="InterPro" id="IPR006143">
    <property type="entry name" value="RND_pump_MFP"/>
</dbReference>
<evidence type="ECO:0000259" key="7">
    <source>
        <dbReference type="Pfam" id="PF25917"/>
    </source>
</evidence>
<feature type="coiled-coil region" evidence="5">
    <location>
        <begin position="120"/>
        <end position="196"/>
    </location>
</feature>
<reference evidence="10" key="1">
    <citation type="journal article" date="2022" name="Int. J. Syst. Evol. Microbiol.">
        <title>Anaeromyxobacter oryzae sp. nov., Anaeromyxobacter diazotrophicus sp. nov. and Anaeromyxobacter paludicola sp. nov., isolated from paddy soils.</title>
        <authorList>
            <person name="Itoh H."/>
            <person name="Xu Z."/>
            <person name="Mise K."/>
            <person name="Masuda Y."/>
            <person name="Ushijima N."/>
            <person name="Hayakawa C."/>
            <person name="Shiratori Y."/>
            <person name="Senoo K."/>
        </authorList>
    </citation>
    <scope>NUCLEOTIDE SEQUENCE [LARGE SCALE GENOMIC DNA]</scope>
    <source>
        <strain evidence="10">Red630</strain>
    </source>
</reference>
<evidence type="ECO:0000313" key="10">
    <source>
        <dbReference type="Proteomes" id="UP001162734"/>
    </source>
</evidence>
<dbReference type="Gene3D" id="6.10.140.1990">
    <property type="match status" value="1"/>
</dbReference>
<dbReference type="Gene3D" id="2.40.30.170">
    <property type="match status" value="1"/>
</dbReference>
<evidence type="ECO:0000259" key="8">
    <source>
        <dbReference type="Pfam" id="PF25967"/>
    </source>
</evidence>
<dbReference type="PANTHER" id="PTHR30469:SF33">
    <property type="entry name" value="SLR1207 PROTEIN"/>
    <property type="match status" value="1"/>
</dbReference>
<dbReference type="NCBIfam" id="TIGR01730">
    <property type="entry name" value="RND_mfp"/>
    <property type="match status" value="1"/>
</dbReference>
<dbReference type="Gene3D" id="2.40.50.100">
    <property type="match status" value="1"/>
</dbReference>
<comment type="subcellular location">
    <subcellularLocation>
        <location evidence="1">Cell envelope</location>
    </subcellularLocation>
</comment>
<gene>
    <name evidence="9" type="ORF">AMPC_31330</name>
</gene>
<dbReference type="Proteomes" id="UP001162734">
    <property type="component" value="Chromosome"/>
</dbReference>
<dbReference type="Pfam" id="PF25917">
    <property type="entry name" value="BSH_RND"/>
    <property type="match status" value="1"/>
</dbReference>
<dbReference type="InterPro" id="IPR030190">
    <property type="entry name" value="MacA_alpha-hairpin_sf"/>
</dbReference>
<evidence type="ECO:0000256" key="5">
    <source>
        <dbReference type="SAM" id="Coils"/>
    </source>
</evidence>
<dbReference type="EMBL" id="AP025592">
    <property type="protein sequence ID" value="BDG10020.1"/>
    <property type="molecule type" value="Genomic_DNA"/>
</dbReference>
<dbReference type="SUPFAM" id="SSF111369">
    <property type="entry name" value="HlyD-like secretion proteins"/>
    <property type="match status" value="1"/>
</dbReference>
<dbReference type="Pfam" id="PF25967">
    <property type="entry name" value="RND-MFP_C"/>
    <property type="match status" value="1"/>
</dbReference>
<dbReference type="InterPro" id="IPR058627">
    <property type="entry name" value="MdtA-like_C"/>
</dbReference>
<evidence type="ECO:0000259" key="6">
    <source>
        <dbReference type="Pfam" id="PF25876"/>
    </source>
</evidence>
<evidence type="ECO:0000256" key="3">
    <source>
        <dbReference type="ARBA" id="ARBA00022448"/>
    </source>
</evidence>
<evidence type="ECO:0000256" key="4">
    <source>
        <dbReference type="ARBA" id="ARBA00023054"/>
    </source>
</evidence>
<organism evidence="9 10">
    <name type="scientific">Anaeromyxobacter paludicola</name>
    <dbReference type="NCBI Taxonomy" id="2918171"/>
    <lineage>
        <taxon>Bacteria</taxon>
        <taxon>Pseudomonadati</taxon>
        <taxon>Myxococcota</taxon>
        <taxon>Myxococcia</taxon>
        <taxon>Myxococcales</taxon>
        <taxon>Cystobacterineae</taxon>
        <taxon>Anaeromyxobacteraceae</taxon>
        <taxon>Anaeromyxobacter</taxon>
    </lineage>
</organism>
<sequence>MLRLEAAPPPPRPVAPPARRRRLAVVALALSLAAAGAFVALRARGPGPRPAVITAPVTRADVESTVLATGTLEPAKVVSVGAQVSGQVKSLLVKLGDQVKQGQLVAEIDAVPQENTLRNAEAARATVEAQRRARKAALKQAELAFARQEKLLPSEAGTRADYEAAEATLATTRAELSQLDAQLEQARIAVDTARVNLGYTRITSPMDGVVVAVVAEQGQTVNAVQTAPTIVKVAKLDTITVKAQISEADVPRVKPGLPVFFTILGQPDLRREATLRAVEPAPTSYATESTTTSSSSASSTSTAIYYNGLCDAPNADGALRISMTAQVTIVLARARQALTVPAGAVGHGPDGGATVRVQRPDGAVVSRRVRLGLDDRVQVEVLEGLAEGERVVVSEAAAAQGPGMPRPPGMF</sequence>
<comment type="similarity">
    <text evidence="2">Belongs to the membrane fusion protein (MFP) (TC 8.A.1) family.</text>
</comment>
<protein>
    <submittedName>
        <fullName evidence="9">Hemolysin secretion protein D</fullName>
    </submittedName>
</protein>
<evidence type="ECO:0000256" key="1">
    <source>
        <dbReference type="ARBA" id="ARBA00004196"/>
    </source>
</evidence>
<name>A0ABN6NDB9_9BACT</name>
<feature type="domain" description="Multidrug resistance protein MdtA-like C-terminal permuted SH3" evidence="8">
    <location>
        <begin position="336"/>
        <end position="396"/>
    </location>
</feature>
<dbReference type="Pfam" id="PF25876">
    <property type="entry name" value="HH_MFP_RND"/>
    <property type="match status" value="1"/>
</dbReference>
<evidence type="ECO:0000256" key="2">
    <source>
        <dbReference type="ARBA" id="ARBA00009477"/>
    </source>
</evidence>